<name>A0A210QND1_MIZYE</name>
<dbReference type="OrthoDB" id="6111408at2759"/>
<evidence type="ECO:0000313" key="5">
    <source>
        <dbReference type="Proteomes" id="UP000242188"/>
    </source>
</evidence>
<feature type="transmembrane region" description="Helical" evidence="2">
    <location>
        <begin position="319"/>
        <end position="342"/>
    </location>
</feature>
<feature type="region of interest" description="Disordered" evidence="1">
    <location>
        <begin position="367"/>
        <end position="453"/>
    </location>
</feature>
<keyword evidence="2" id="KW-0472">Membrane</keyword>
<keyword evidence="3" id="KW-0732">Signal</keyword>
<feature type="signal peptide" evidence="3">
    <location>
        <begin position="1"/>
        <end position="22"/>
    </location>
</feature>
<comment type="caution">
    <text evidence="4">The sequence shown here is derived from an EMBL/GenBank/DDBJ whole genome shotgun (WGS) entry which is preliminary data.</text>
</comment>
<dbReference type="Proteomes" id="UP000242188">
    <property type="component" value="Unassembled WGS sequence"/>
</dbReference>
<feature type="compositionally biased region" description="Polar residues" evidence="1">
    <location>
        <begin position="292"/>
        <end position="312"/>
    </location>
</feature>
<feature type="region of interest" description="Disordered" evidence="1">
    <location>
        <begin position="290"/>
        <end position="312"/>
    </location>
</feature>
<accession>A0A210QND1</accession>
<gene>
    <name evidence="4" type="ORF">KP79_PYT06761</name>
</gene>
<evidence type="ECO:0000256" key="1">
    <source>
        <dbReference type="SAM" id="MobiDB-lite"/>
    </source>
</evidence>
<keyword evidence="2" id="KW-1133">Transmembrane helix</keyword>
<keyword evidence="2" id="KW-0812">Transmembrane</keyword>
<feature type="chain" id="PRO_5012307019" description="CUB domain-containing protein" evidence="3">
    <location>
        <begin position="23"/>
        <end position="453"/>
    </location>
</feature>
<proteinExistence type="predicted"/>
<evidence type="ECO:0000256" key="2">
    <source>
        <dbReference type="SAM" id="Phobius"/>
    </source>
</evidence>
<evidence type="ECO:0008006" key="6">
    <source>
        <dbReference type="Google" id="ProtNLM"/>
    </source>
</evidence>
<organism evidence="4 5">
    <name type="scientific">Mizuhopecten yessoensis</name>
    <name type="common">Japanese scallop</name>
    <name type="synonym">Patinopecten yessoensis</name>
    <dbReference type="NCBI Taxonomy" id="6573"/>
    <lineage>
        <taxon>Eukaryota</taxon>
        <taxon>Metazoa</taxon>
        <taxon>Spiralia</taxon>
        <taxon>Lophotrochozoa</taxon>
        <taxon>Mollusca</taxon>
        <taxon>Bivalvia</taxon>
        <taxon>Autobranchia</taxon>
        <taxon>Pteriomorphia</taxon>
        <taxon>Pectinida</taxon>
        <taxon>Pectinoidea</taxon>
        <taxon>Pectinidae</taxon>
        <taxon>Mizuhopecten</taxon>
    </lineage>
</organism>
<evidence type="ECO:0000313" key="4">
    <source>
        <dbReference type="EMBL" id="OWF50232.1"/>
    </source>
</evidence>
<reference evidence="4 5" key="1">
    <citation type="journal article" date="2017" name="Nat. Ecol. Evol.">
        <title>Scallop genome provides insights into evolution of bilaterian karyotype and development.</title>
        <authorList>
            <person name="Wang S."/>
            <person name="Zhang J."/>
            <person name="Jiao W."/>
            <person name="Li J."/>
            <person name="Xun X."/>
            <person name="Sun Y."/>
            <person name="Guo X."/>
            <person name="Huan P."/>
            <person name="Dong B."/>
            <person name="Zhang L."/>
            <person name="Hu X."/>
            <person name="Sun X."/>
            <person name="Wang J."/>
            <person name="Zhao C."/>
            <person name="Wang Y."/>
            <person name="Wang D."/>
            <person name="Huang X."/>
            <person name="Wang R."/>
            <person name="Lv J."/>
            <person name="Li Y."/>
            <person name="Zhang Z."/>
            <person name="Liu B."/>
            <person name="Lu W."/>
            <person name="Hui Y."/>
            <person name="Liang J."/>
            <person name="Zhou Z."/>
            <person name="Hou R."/>
            <person name="Li X."/>
            <person name="Liu Y."/>
            <person name="Li H."/>
            <person name="Ning X."/>
            <person name="Lin Y."/>
            <person name="Zhao L."/>
            <person name="Xing Q."/>
            <person name="Dou J."/>
            <person name="Li Y."/>
            <person name="Mao J."/>
            <person name="Guo H."/>
            <person name="Dou H."/>
            <person name="Li T."/>
            <person name="Mu C."/>
            <person name="Jiang W."/>
            <person name="Fu Q."/>
            <person name="Fu X."/>
            <person name="Miao Y."/>
            <person name="Liu J."/>
            <person name="Yu Q."/>
            <person name="Li R."/>
            <person name="Liao H."/>
            <person name="Li X."/>
            <person name="Kong Y."/>
            <person name="Jiang Z."/>
            <person name="Chourrout D."/>
            <person name="Li R."/>
            <person name="Bao Z."/>
        </authorList>
    </citation>
    <scope>NUCLEOTIDE SEQUENCE [LARGE SCALE GENOMIC DNA]</scope>
    <source>
        <strain evidence="4 5">PY_sf001</strain>
    </source>
</reference>
<keyword evidence="5" id="KW-1185">Reference proteome</keyword>
<dbReference type="AlphaFoldDB" id="A0A210QND1"/>
<sequence length="453" mass="51058">MAVYRDRYLLFILHLVFTAVYGDQGTSNGRHEIHGCYAKLFFPTCTDGTKMAIFDLKYGVKTPSDVCPSQTTTTVDQHVSCCSYKPGDCLVPMMEYTDIHRYYAAFSAQTVPLYQPQLGWRRIVANDNCTVERTFSNFVSMDYRCIADAATIDMTTVNTLSGQFISAMYPLIGGEDAREDNLCTVTSGQPGLVIYALDIRLECYIGYENGTCIGNHSLTFMDGKHNKTFVSKEDTVLGQYQVIFSTIESSMMFIFQRDNGSRPQMVWFGVRGKENTTTVTVSCNELEVTAPGVSTRQSTRRPSPAGNNTQTANNETDHIMAIVVGVSSGSVFVFFVIVVFVCRWRRNRSDKLKADALNDYRRRIKHQNNEMQPRQVPGGHQAKPKQQQQGRVKTEQKESNQGATDHQRSRKLNLNSPKGLELSMNDPVYHDITIPSRAPRPETADNNKHKRHQ</sequence>
<evidence type="ECO:0000256" key="3">
    <source>
        <dbReference type="SAM" id="SignalP"/>
    </source>
</evidence>
<dbReference type="EMBL" id="NEDP02002733">
    <property type="protein sequence ID" value="OWF50232.1"/>
    <property type="molecule type" value="Genomic_DNA"/>
</dbReference>
<protein>
    <recommendedName>
        <fullName evidence="6">CUB domain-containing protein</fullName>
    </recommendedName>
</protein>